<reference evidence="2 3" key="1">
    <citation type="journal article" date="2009" name="Nat. Genet.">
        <title>The genome of the cucumber, Cucumis sativus L.</title>
        <authorList>
            <person name="Huang S."/>
            <person name="Li R."/>
            <person name="Zhang Z."/>
            <person name="Li L."/>
            <person name="Gu X."/>
            <person name="Fan W."/>
            <person name="Lucas W.J."/>
            <person name="Wang X."/>
            <person name="Xie B."/>
            <person name="Ni P."/>
            <person name="Ren Y."/>
            <person name="Zhu H."/>
            <person name="Li J."/>
            <person name="Lin K."/>
            <person name="Jin W."/>
            <person name="Fei Z."/>
            <person name="Li G."/>
            <person name="Staub J."/>
            <person name="Kilian A."/>
            <person name="van der Vossen E.A."/>
            <person name="Wu Y."/>
            <person name="Guo J."/>
            <person name="He J."/>
            <person name="Jia Z."/>
            <person name="Ren Y."/>
            <person name="Tian G."/>
            <person name="Lu Y."/>
            <person name="Ruan J."/>
            <person name="Qian W."/>
            <person name="Wang M."/>
            <person name="Huang Q."/>
            <person name="Li B."/>
            <person name="Xuan Z."/>
            <person name="Cao J."/>
            <person name="Asan"/>
            <person name="Wu Z."/>
            <person name="Zhang J."/>
            <person name="Cai Q."/>
            <person name="Bai Y."/>
            <person name="Zhao B."/>
            <person name="Han Y."/>
            <person name="Li Y."/>
            <person name="Li X."/>
            <person name="Wang S."/>
            <person name="Shi Q."/>
            <person name="Liu S."/>
            <person name="Cho W.K."/>
            <person name="Kim J.Y."/>
            <person name="Xu Y."/>
            <person name="Heller-Uszynska K."/>
            <person name="Miao H."/>
            <person name="Cheng Z."/>
            <person name="Zhang S."/>
            <person name="Wu J."/>
            <person name="Yang Y."/>
            <person name="Kang H."/>
            <person name="Li M."/>
            <person name="Liang H."/>
            <person name="Ren X."/>
            <person name="Shi Z."/>
            <person name="Wen M."/>
            <person name="Jian M."/>
            <person name="Yang H."/>
            <person name="Zhang G."/>
            <person name="Yang Z."/>
            <person name="Chen R."/>
            <person name="Liu S."/>
            <person name="Li J."/>
            <person name="Ma L."/>
            <person name="Liu H."/>
            <person name="Zhou Y."/>
            <person name="Zhao J."/>
            <person name="Fang X."/>
            <person name="Li G."/>
            <person name="Fang L."/>
            <person name="Li Y."/>
            <person name="Liu D."/>
            <person name="Zheng H."/>
            <person name="Zhang Y."/>
            <person name="Qin N."/>
            <person name="Li Z."/>
            <person name="Yang G."/>
            <person name="Yang S."/>
            <person name="Bolund L."/>
            <person name="Kristiansen K."/>
            <person name="Zheng H."/>
            <person name="Li S."/>
            <person name="Zhang X."/>
            <person name="Yang H."/>
            <person name="Wang J."/>
            <person name="Sun R."/>
            <person name="Zhang B."/>
            <person name="Jiang S."/>
            <person name="Wang J."/>
            <person name="Du Y."/>
            <person name="Li S."/>
        </authorList>
    </citation>
    <scope>NUCLEOTIDE SEQUENCE [LARGE SCALE GENOMIC DNA]</scope>
    <source>
        <strain evidence="3">cv. 9930</strain>
    </source>
</reference>
<proteinExistence type="predicted"/>
<protein>
    <recommendedName>
        <fullName evidence="1">DUF7903 domain-containing protein</fullName>
    </recommendedName>
</protein>
<sequence length="136" mass="15509">MEGILDLINSAVLDQDVMGGLRWPLEKASSGDRFRLDRVWHTVAKSYVSPVVRLKLRNVDRYDFGTSVGEASKEVILKLKQVTSELLREEAQYDVISDTLNDTLKLIWNNFYDVVFRLSAVTLMQAKAKIFLRCGV</sequence>
<feature type="domain" description="DUF7903" evidence="1">
    <location>
        <begin position="1"/>
        <end position="111"/>
    </location>
</feature>
<keyword evidence="3" id="KW-1185">Reference proteome</keyword>
<reference evidence="2 3" key="3">
    <citation type="journal article" date="2010" name="BMC Genomics">
        <title>Transcriptome sequencing and comparative analysis of cucumber flowers with different sex types.</title>
        <authorList>
            <person name="Guo S."/>
            <person name="Zheng Y."/>
            <person name="Joung J.G."/>
            <person name="Liu S."/>
            <person name="Zhang Z."/>
            <person name="Crasta O.R."/>
            <person name="Sobral B.W."/>
            <person name="Xu Y."/>
            <person name="Huang S."/>
            <person name="Fei Z."/>
        </authorList>
    </citation>
    <scope>NUCLEOTIDE SEQUENCE [LARGE SCALE GENOMIC DNA]</scope>
    <source>
        <strain evidence="3">cv. 9930</strain>
    </source>
</reference>
<dbReference type="PANTHER" id="PTHR35481:SF1">
    <property type="entry name" value="DNA-DIRECTED RNA POLYMERASE SUBUNIT ALPHA"/>
    <property type="match status" value="1"/>
</dbReference>
<evidence type="ECO:0000313" key="2">
    <source>
        <dbReference type="EMBL" id="KGN61325.1"/>
    </source>
</evidence>
<reference evidence="2 3" key="4">
    <citation type="journal article" date="2011" name="BMC Genomics">
        <title>RNA-Seq improves annotation of protein-coding genes in the cucumber genome.</title>
        <authorList>
            <person name="Li Z."/>
            <person name="Zhang Z."/>
            <person name="Yan P."/>
            <person name="Huang S."/>
            <person name="Fei Z."/>
            <person name="Lin K."/>
        </authorList>
    </citation>
    <scope>NUCLEOTIDE SEQUENCE [LARGE SCALE GENOMIC DNA]</scope>
    <source>
        <strain evidence="3">cv. 9930</strain>
    </source>
</reference>
<dbReference type="OMA" id="WHTVAKS"/>
<accession>A0A0A0LHA6</accession>
<dbReference type="InterPro" id="IPR057225">
    <property type="entry name" value="DUF7903"/>
</dbReference>
<dbReference type="Proteomes" id="UP000029981">
    <property type="component" value="Chromosome 2"/>
</dbReference>
<dbReference type="EMBL" id="CM002923">
    <property type="protein sequence ID" value="KGN61325.1"/>
    <property type="molecule type" value="Genomic_DNA"/>
</dbReference>
<organism evidence="2 3">
    <name type="scientific">Cucumis sativus</name>
    <name type="common">Cucumber</name>
    <dbReference type="NCBI Taxonomy" id="3659"/>
    <lineage>
        <taxon>Eukaryota</taxon>
        <taxon>Viridiplantae</taxon>
        <taxon>Streptophyta</taxon>
        <taxon>Embryophyta</taxon>
        <taxon>Tracheophyta</taxon>
        <taxon>Spermatophyta</taxon>
        <taxon>Magnoliopsida</taxon>
        <taxon>eudicotyledons</taxon>
        <taxon>Gunneridae</taxon>
        <taxon>Pentapetalae</taxon>
        <taxon>rosids</taxon>
        <taxon>fabids</taxon>
        <taxon>Cucurbitales</taxon>
        <taxon>Cucurbitaceae</taxon>
        <taxon>Benincaseae</taxon>
        <taxon>Cucumis</taxon>
    </lineage>
</organism>
<dbReference type="Pfam" id="PF25475">
    <property type="entry name" value="DUF7903"/>
    <property type="match status" value="1"/>
</dbReference>
<evidence type="ECO:0000313" key="3">
    <source>
        <dbReference type="Proteomes" id="UP000029981"/>
    </source>
</evidence>
<reference evidence="2 3" key="2">
    <citation type="journal article" date="2009" name="PLoS ONE">
        <title>An integrated genetic and cytogenetic map of the cucumber genome.</title>
        <authorList>
            <person name="Ren Y."/>
            <person name="Zhang Z."/>
            <person name="Liu J."/>
            <person name="Staub J.E."/>
            <person name="Han Y."/>
            <person name="Cheng Z."/>
            <person name="Li X."/>
            <person name="Lu J."/>
            <person name="Miao H."/>
            <person name="Kang H."/>
            <person name="Xie B."/>
            <person name="Gu X."/>
            <person name="Wang X."/>
            <person name="Du Y."/>
            <person name="Jin W."/>
            <person name="Huang S."/>
        </authorList>
    </citation>
    <scope>NUCLEOTIDE SEQUENCE [LARGE SCALE GENOMIC DNA]</scope>
    <source>
        <strain evidence="3">cv. 9930</strain>
    </source>
</reference>
<name>A0A0A0LHA6_CUCSA</name>
<dbReference type="PANTHER" id="PTHR35481">
    <property type="entry name" value="DNA-DIRECTED RNA POLYMERASE SUBUNIT ALPHA"/>
    <property type="match status" value="1"/>
</dbReference>
<gene>
    <name evidence="2" type="ORF">Csa_2G083720</name>
</gene>
<dbReference type="AlphaFoldDB" id="A0A0A0LHA6"/>
<dbReference type="Gramene" id="KGN61325">
    <property type="protein sequence ID" value="KGN61325"/>
    <property type="gene ID" value="Csa_2G083720"/>
</dbReference>
<evidence type="ECO:0000259" key="1">
    <source>
        <dbReference type="Pfam" id="PF25475"/>
    </source>
</evidence>